<keyword evidence="4" id="KW-1185">Reference proteome</keyword>
<evidence type="ECO:0000256" key="2">
    <source>
        <dbReference type="SAM" id="SignalP"/>
    </source>
</evidence>
<accession>A0ABT9IER8</accession>
<comment type="caution">
    <text evidence="3">The sequence shown here is derived from an EMBL/GenBank/DDBJ whole genome shotgun (WGS) entry which is preliminary data.</text>
</comment>
<sequence length="280" mass="27020">MSSRSLPRPGGPRGRRALVASGLAVALVTVPGLARADEPAGPPDPPQPVTDLLGGATGGPGSRPAPSGPPAGDGADPAADGEEEPEVVPVPAVEVPAELEAALQQLGAALGLPESCMTGIVDSVELVAAGLVAVPVQLVEVVTGLGTALEGLAGGGGLDGLLGLGEELQGAFDPAVLADSSVVEGLQLLAETLPTCVPAPPAEEEPPPPSEPPHVPAPAAAAPVEHPVAQPVAYPGYAPTAGDAEDDGVPPALAGLVLALAAGAGSAGRLRSRRAADPGA</sequence>
<feature type="compositionally biased region" description="Low complexity" evidence="1">
    <location>
        <begin position="62"/>
        <end position="78"/>
    </location>
</feature>
<evidence type="ECO:0000313" key="4">
    <source>
        <dbReference type="Proteomes" id="UP001233673"/>
    </source>
</evidence>
<feature type="region of interest" description="Disordered" evidence="1">
    <location>
        <begin position="196"/>
        <end position="226"/>
    </location>
</feature>
<keyword evidence="2" id="KW-0732">Signal</keyword>
<name>A0ABT9IER8_9ACTN</name>
<reference evidence="4" key="1">
    <citation type="submission" date="2023-05" db="EMBL/GenBank/DDBJ databases">
        <title>Draft genome of Pseudofrankia sp. BMG5.37.</title>
        <authorList>
            <person name="Gtari M."/>
            <person name="Ghodhbane F."/>
            <person name="Sbissi I."/>
        </authorList>
    </citation>
    <scope>NUCLEOTIDE SEQUENCE [LARGE SCALE GENOMIC DNA]</scope>
    <source>
        <strain evidence="4">BMG 814</strain>
    </source>
</reference>
<feature type="chain" id="PRO_5046903360" evidence="2">
    <location>
        <begin position="37"/>
        <end position="280"/>
    </location>
</feature>
<evidence type="ECO:0000313" key="3">
    <source>
        <dbReference type="EMBL" id="MDP5184084.1"/>
    </source>
</evidence>
<dbReference type="Proteomes" id="UP001233673">
    <property type="component" value="Unassembled WGS sequence"/>
</dbReference>
<dbReference type="RefSeq" id="WP_306000680.1">
    <property type="nucleotide sequence ID" value="NZ_JASNFN010000020.1"/>
</dbReference>
<gene>
    <name evidence="3" type="ORF">QOZ88_15710</name>
</gene>
<proteinExistence type="predicted"/>
<evidence type="ECO:0000256" key="1">
    <source>
        <dbReference type="SAM" id="MobiDB-lite"/>
    </source>
</evidence>
<organism evidence="3 4">
    <name type="scientific">Blastococcus carthaginiensis</name>
    <dbReference type="NCBI Taxonomy" id="3050034"/>
    <lineage>
        <taxon>Bacteria</taxon>
        <taxon>Bacillati</taxon>
        <taxon>Actinomycetota</taxon>
        <taxon>Actinomycetes</taxon>
        <taxon>Geodermatophilales</taxon>
        <taxon>Geodermatophilaceae</taxon>
        <taxon>Blastococcus</taxon>
    </lineage>
</organism>
<feature type="compositionally biased region" description="Pro residues" evidence="1">
    <location>
        <begin position="197"/>
        <end position="216"/>
    </location>
</feature>
<feature type="region of interest" description="Disordered" evidence="1">
    <location>
        <begin position="34"/>
        <end position="87"/>
    </location>
</feature>
<dbReference type="EMBL" id="JASNFN010000020">
    <property type="protein sequence ID" value="MDP5184084.1"/>
    <property type="molecule type" value="Genomic_DNA"/>
</dbReference>
<feature type="compositionally biased region" description="Low complexity" evidence="1">
    <location>
        <begin position="217"/>
        <end position="226"/>
    </location>
</feature>
<protein>
    <submittedName>
        <fullName evidence="3">Uncharacterized protein</fullName>
    </submittedName>
</protein>
<feature type="signal peptide" evidence="2">
    <location>
        <begin position="1"/>
        <end position="36"/>
    </location>
</feature>